<comment type="caution">
    <text evidence="1">The sequence shown here is derived from an EMBL/GenBank/DDBJ whole genome shotgun (WGS) entry which is preliminary data.</text>
</comment>
<proteinExistence type="predicted"/>
<reference evidence="1 2" key="1">
    <citation type="journal article" date="2014" name="Am. J. Bot.">
        <title>Genome assembly and annotation for red clover (Trifolium pratense; Fabaceae).</title>
        <authorList>
            <person name="Istvanek J."/>
            <person name="Jaros M."/>
            <person name="Krenek A."/>
            <person name="Repkova J."/>
        </authorList>
    </citation>
    <scope>NUCLEOTIDE SEQUENCE [LARGE SCALE GENOMIC DNA]</scope>
    <source>
        <strain evidence="2">cv. Tatra</strain>
        <tissue evidence="1">Young leaves</tissue>
    </source>
</reference>
<dbReference type="Proteomes" id="UP000236291">
    <property type="component" value="Unassembled WGS sequence"/>
</dbReference>
<evidence type="ECO:0000313" key="1">
    <source>
        <dbReference type="EMBL" id="PNX68764.1"/>
    </source>
</evidence>
<organism evidence="1 2">
    <name type="scientific">Trifolium pratense</name>
    <name type="common">Red clover</name>
    <dbReference type="NCBI Taxonomy" id="57577"/>
    <lineage>
        <taxon>Eukaryota</taxon>
        <taxon>Viridiplantae</taxon>
        <taxon>Streptophyta</taxon>
        <taxon>Embryophyta</taxon>
        <taxon>Tracheophyta</taxon>
        <taxon>Spermatophyta</taxon>
        <taxon>Magnoliopsida</taxon>
        <taxon>eudicotyledons</taxon>
        <taxon>Gunneridae</taxon>
        <taxon>Pentapetalae</taxon>
        <taxon>rosids</taxon>
        <taxon>fabids</taxon>
        <taxon>Fabales</taxon>
        <taxon>Fabaceae</taxon>
        <taxon>Papilionoideae</taxon>
        <taxon>50 kb inversion clade</taxon>
        <taxon>NPAAA clade</taxon>
        <taxon>Hologalegina</taxon>
        <taxon>IRL clade</taxon>
        <taxon>Trifolieae</taxon>
        <taxon>Trifolium</taxon>
    </lineage>
</organism>
<protein>
    <submittedName>
        <fullName evidence="1">Uncharacterized protein</fullName>
    </submittedName>
</protein>
<reference evidence="1 2" key="2">
    <citation type="journal article" date="2017" name="Front. Plant Sci.">
        <title>Gene Classification and Mining of Molecular Markers Useful in Red Clover (Trifolium pratense) Breeding.</title>
        <authorList>
            <person name="Istvanek J."/>
            <person name="Dluhosova J."/>
            <person name="Dluhos P."/>
            <person name="Patkova L."/>
            <person name="Nedelnik J."/>
            <person name="Repkova J."/>
        </authorList>
    </citation>
    <scope>NUCLEOTIDE SEQUENCE [LARGE SCALE GENOMIC DNA]</scope>
    <source>
        <strain evidence="2">cv. Tatra</strain>
        <tissue evidence="1">Young leaves</tissue>
    </source>
</reference>
<sequence length="60" mass="6971">EFFANAYGYGNEEYVLHARQKDKLRTGRHMFDFWVPTMKNIARSLLGGTESTPMSTMLRV</sequence>
<dbReference type="EMBL" id="ASHM01106391">
    <property type="protein sequence ID" value="PNX68764.1"/>
    <property type="molecule type" value="Genomic_DNA"/>
</dbReference>
<feature type="non-terminal residue" evidence="1">
    <location>
        <position position="1"/>
    </location>
</feature>
<gene>
    <name evidence="1" type="ORF">L195_g056345</name>
</gene>
<evidence type="ECO:0000313" key="2">
    <source>
        <dbReference type="Proteomes" id="UP000236291"/>
    </source>
</evidence>
<accession>A0A2K3KR54</accession>
<name>A0A2K3KR54_TRIPR</name>
<dbReference type="AlphaFoldDB" id="A0A2K3KR54"/>